<evidence type="ECO:0000313" key="9">
    <source>
        <dbReference type="Proteomes" id="UP001498398"/>
    </source>
</evidence>
<keyword evidence="3" id="KW-0238">DNA-binding</keyword>
<keyword evidence="2" id="KW-0805">Transcription regulation</keyword>
<dbReference type="Gene3D" id="3.40.1810.10">
    <property type="entry name" value="Transcription factor, MADS-box"/>
    <property type="match status" value="1"/>
</dbReference>
<dbReference type="PANTHER" id="PTHR11945:SF534">
    <property type="entry name" value="MYOCYTE-SPECIFIC ENHANCER FACTOR 2"/>
    <property type="match status" value="1"/>
</dbReference>
<dbReference type="Proteomes" id="UP001498398">
    <property type="component" value="Unassembled WGS sequence"/>
</dbReference>
<comment type="caution">
    <text evidence="8">The sequence shown here is derived from an EMBL/GenBank/DDBJ whole genome shotgun (WGS) entry which is preliminary data.</text>
</comment>
<reference evidence="8 9" key="1">
    <citation type="submission" date="2024-01" db="EMBL/GenBank/DDBJ databases">
        <title>A draft genome for the cacao thread blight pathogen Marasmiellus scandens.</title>
        <authorList>
            <person name="Baruah I.K."/>
            <person name="Leung J."/>
            <person name="Bukari Y."/>
            <person name="Amoako-Attah I."/>
            <person name="Meinhardt L.W."/>
            <person name="Bailey B.A."/>
            <person name="Cohen S.P."/>
        </authorList>
    </citation>
    <scope>NUCLEOTIDE SEQUENCE [LARGE SCALE GENOMIC DNA]</scope>
    <source>
        <strain evidence="8 9">GH-19</strain>
    </source>
</reference>
<gene>
    <name evidence="8" type="ORF">VKT23_007270</name>
</gene>
<organism evidence="8 9">
    <name type="scientific">Marasmiellus scandens</name>
    <dbReference type="NCBI Taxonomy" id="2682957"/>
    <lineage>
        <taxon>Eukaryota</taxon>
        <taxon>Fungi</taxon>
        <taxon>Dikarya</taxon>
        <taxon>Basidiomycota</taxon>
        <taxon>Agaricomycotina</taxon>
        <taxon>Agaricomycetes</taxon>
        <taxon>Agaricomycetidae</taxon>
        <taxon>Agaricales</taxon>
        <taxon>Marasmiineae</taxon>
        <taxon>Omphalotaceae</taxon>
        <taxon>Marasmiellus</taxon>
    </lineage>
</organism>
<evidence type="ECO:0000256" key="3">
    <source>
        <dbReference type="ARBA" id="ARBA00023125"/>
    </source>
</evidence>
<proteinExistence type="predicted"/>
<feature type="domain" description="MADS-box" evidence="7">
    <location>
        <begin position="1"/>
        <end position="51"/>
    </location>
</feature>
<dbReference type="PRINTS" id="PR00404">
    <property type="entry name" value="MADSDOMAIN"/>
</dbReference>
<evidence type="ECO:0000256" key="1">
    <source>
        <dbReference type="ARBA" id="ARBA00004123"/>
    </source>
</evidence>
<feature type="compositionally biased region" description="Low complexity" evidence="6">
    <location>
        <begin position="306"/>
        <end position="318"/>
    </location>
</feature>
<dbReference type="EMBL" id="JBANRG010000010">
    <property type="protein sequence ID" value="KAK7462682.1"/>
    <property type="molecule type" value="Genomic_DNA"/>
</dbReference>
<evidence type="ECO:0000256" key="5">
    <source>
        <dbReference type="ARBA" id="ARBA00023242"/>
    </source>
</evidence>
<dbReference type="PANTHER" id="PTHR11945">
    <property type="entry name" value="MADS BOX PROTEIN"/>
    <property type="match status" value="1"/>
</dbReference>
<feature type="compositionally biased region" description="Polar residues" evidence="6">
    <location>
        <begin position="236"/>
        <end position="250"/>
    </location>
</feature>
<keyword evidence="9" id="KW-1185">Reference proteome</keyword>
<evidence type="ECO:0000256" key="2">
    <source>
        <dbReference type="ARBA" id="ARBA00023015"/>
    </source>
</evidence>
<dbReference type="SMART" id="SM00432">
    <property type="entry name" value="MADS"/>
    <property type="match status" value="1"/>
</dbReference>
<comment type="subcellular location">
    <subcellularLocation>
        <location evidence="1">Nucleus</location>
    </subcellularLocation>
</comment>
<keyword evidence="4" id="KW-0804">Transcription</keyword>
<feature type="compositionally biased region" description="Basic and acidic residues" evidence="6">
    <location>
        <begin position="425"/>
        <end position="438"/>
    </location>
</feature>
<feature type="compositionally biased region" description="Low complexity" evidence="6">
    <location>
        <begin position="214"/>
        <end position="225"/>
    </location>
</feature>
<evidence type="ECO:0000259" key="7">
    <source>
        <dbReference type="PROSITE" id="PS50066"/>
    </source>
</evidence>
<dbReference type="SUPFAM" id="SSF55455">
    <property type="entry name" value="SRF-like"/>
    <property type="match status" value="1"/>
</dbReference>
<dbReference type="PROSITE" id="PS50066">
    <property type="entry name" value="MADS_BOX_2"/>
    <property type="match status" value="1"/>
</dbReference>
<feature type="compositionally biased region" description="Acidic residues" evidence="6">
    <location>
        <begin position="98"/>
        <end position="111"/>
    </location>
</feature>
<evidence type="ECO:0000256" key="4">
    <source>
        <dbReference type="ARBA" id="ARBA00023163"/>
    </source>
</evidence>
<dbReference type="InterPro" id="IPR002100">
    <property type="entry name" value="TF_MADSbox"/>
</dbReference>
<evidence type="ECO:0000313" key="8">
    <source>
        <dbReference type="EMBL" id="KAK7462682.1"/>
    </source>
</evidence>
<name>A0ABR1JJY1_9AGAR</name>
<evidence type="ECO:0000256" key="6">
    <source>
        <dbReference type="SAM" id="MobiDB-lite"/>
    </source>
</evidence>
<feature type="compositionally biased region" description="Gly residues" evidence="6">
    <location>
        <begin position="203"/>
        <end position="213"/>
    </location>
</feature>
<sequence length="438" mass="46132">MGRRKIEIQPITHERNRSVTFLKRKNGLFKKAYELGVLCSIDVAVIIFEEKPGHHVKLYEYCSSDINEIVNRRVRHEGEKDTLGPAHFSGNTSKTEDLGDGDDDDNDDDEDTLQRGTKRRIDTRDAYPPRSLVLHGIPPGSGNASSIPVSSDRHSAPRGGSSIHQHYGSNNPSSNKKPRMASISTHHRSSSDDHAAEPVSASSGGGSAGGAGYGYSSSPTASTTGFRHAQGGGGAQYNSAFPLSSSTPNLVASYDFRSGQPPSQNSFRGSGTGSGGNGITSYNSRGTGSTYESGMYSHMSRPMSQTPGNGNNPANASGTGDGGSNSGTAYNTSIDWPAGTPIPSAAASNPSQSGSTNDNWLDFLSNNPSGGGNHSASGARRSSDTVSWERGGHHGHDRVGSGVRRLDSGEENEDYSSTGRSNGIGRKDLEIKKEKDVG</sequence>
<feature type="compositionally biased region" description="Basic and acidic residues" evidence="6">
    <location>
        <begin position="390"/>
        <end position="408"/>
    </location>
</feature>
<protein>
    <recommendedName>
        <fullName evidence="7">MADS-box domain-containing protein</fullName>
    </recommendedName>
</protein>
<feature type="region of interest" description="Disordered" evidence="6">
    <location>
        <begin position="79"/>
        <end position="438"/>
    </location>
</feature>
<feature type="compositionally biased region" description="Polar residues" evidence="6">
    <location>
        <begin position="346"/>
        <end position="368"/>
    </location>
</feature>
<dbReference type="Pfam" id="PF00319">
    <property type="entry name" value="SRF-TF"/>
    <property type="match status" value="1"/>
</dbReference>
<feature type="compositionally biased region" description="Polar residues" evidence="6">
    <location>
        <begin position="162"/>
        <end position="175"/>
    </location>
</feature>
<dbReference type="InterPro" id="IPR036879">
    <property type="entry name" value="TF_MADSbox_sf"/>
</dbReference>
<keyword evidence="5" id="KW-0539">Nucleus</keyword>
<accession>A0ABR1JJY1</accession>